<dbReference type="Proteomes" id="UP000475862">
    <property type="component" value="Unassembled WGS sequence"/>
</dbReference>
<keyword evidence="4" id="KW-1185">Reference proteome</keyword>
<dbReference type="AlphaFoldDB" id="A0A6G0TTX9"/>
<reference evidence="3 4" key="1">
    <citation type="submission" date="2019-08" db="EMBL/GenBank/DDBJ databases">
        <title>The genome of the soybean aphid Biotype 1, its phylome, world population structure and adaptation to the North American continent.</title>
        <authorList>
            <person name="Giordano R."/>
            <person name="Donthu R.K."/>
            <person name="Hernandez A.G."/>
            <person name="Wright C.L."/>
            <person name="Zimin A.V."/>
        </authorList>
    </citation>
    <scope>NUCLEOTIDE SEQUENCE [LARGE SCALE GENOMIC DNA]</scope>
    <source>
        <tissue evidence="3">Whole aphids</tissue>
    </source>
</reference>
<dbReference type="EMBL" id="VYZN01000015">
    <property type="protein sequence ID" value="KAE9538802.1"/>
    <property type="molecule type" value="Genomic_DNA"/>
</dbReference>
<proteinExistence type="predicted"/>
<accession>A0A6G0TTX9</accession>
<feature type="chain" id="PRO_5026268565" evidence="2">
    <location>
        <begin position="29"/>
        <end position="224"/>
    </location>
</feature>
<evidence type="ECO:0000256" key="1">
    <source>
        <dbReference type="SAM" id="MobiDB-lite"/>
    </source>
</evidence>
<feature type="signal peptide" evidence="2">
    <location>
        <begin position="1"/>
        <end position="28"/>
    </location>
</feature>
<comment type="caution">
    <text evidence="3">The sequence shown here is derived from an EMBL/GenBank/DDBJ whole genome shotgun (WGS) entry which is preliminary data.</text>
</comment>
<evidence type="ECO:0000313" key="4">
    <source>
        <dbReference type="Proteomes" id="UP000475862"/>
    </source>
</evidence>
<dbReference type="OrthoDB" id="10649919at2759"/>
<feature type="region of interest" description="Disordered" evidence="1">
    <location>
        <begin position="31"/>
        <end position="50"/>
    </location>
</feature>
<evidence type="ECO:0000313" key="3">
    <source>
        <dbReference type="EMBL" id="KAE9538802.1"/>
    </source>
</evidence>
<evidence type="ECO:0000256" key="2">
    <source>
        <dbReference type="SAM" id="SignalP"/>
    </source>
</evidence>
<protein>
    <submittedName>
        <fullName evidence="3">Uncharacterized protein</fullName>
    </submittedName>
</protein>
<name>A0A6G0TTX9_APHGL</name>
<keyword evidence="2" id="KW-0732">Signal</keyword>
<organism evidence="3 4">
    <name type="scientific">Aphis glycines</name>
    <name type="common">Soybean aphid</name>
    <dbReference type="NCBI Taxonomy" id="307491"/>
    <lineage>
        <taxon>Eukaryota</taxon>
        <taxon>Metazoa</taxon>
        <taxon>Ecdysozoa</taxon>
        <taxon>Arthropoda</taxon>
        <taxon>Hexapoda</taxon>
        <taxon>Insecta</taxon>
        <taxon>Pterygota</taxon>
        <taxon>Neoptera</taxon>
        <taxon>Paraneoptera</taxon>
        <taxon>Hemiptera</taxon>
        <taxon>Sternorrhyncha</taxon>
        <taxon>Aphidomorpha</taxon>
        <taxon>Aphidoidea</taxon>
        <taxon>Aphididae</taxon>
        <taxon>Aphidini</taxon>
        <taxon>Aphis</taxon>
        <taxon>Aphis</taxon>
    </lineage>
</organism>
<gene>
    <name evidence="3" type="ORF">AGLY_005384</name>
</gene>
<sequence length="224" mass="25674">MRTRYRHMCLQSLFVWAVVFATSRSSDAVPLRSRHRTTTPIHSDHSDARNQHANRRMVIVPWTTHTTASGSPPAAQAYRVTMVPVRWTGRENNSPRSPCTGPSWTPPPTVFIFHITLHAPTTWTVRENQTSSTTTRVSNDDYSGMDMWSYDEIPATLKSTDHDMPSVDHDLSADRHDLSANDHDLSTDYHDLSTDYYDLPTDYHIDMCHAMLLSYTYFHGQSYE</sequence>